<dbReference type="SUPFAM" id="SSF51735">
    <property type="entry name" value="NAD(P)-binding Rossmann-fold domains"/>
    <property type="match status" value="1"/>
</dbReference>
<evidence type="ECO:0000256" key="8">
    <source>
        <dbReference type="ARBA" id="ARBA00022968"/>
    </source>
</evidence>
<evidence type="ECO:0000256" key="11">
    <source>
        <dbReference type="ARBA" id="ARBA00023034"/>
    </source>
</evidence>
<proteinExistence type="inferred from homology"/>
<evidence type="ECO:0000256" key="3">
    <source>
        <dbReference type="ARBA" id="ARBA00005100"/>
    </source>
</evidence>
<evidence type="ECO:0000256" key="13">
    <source>
        <dbReference type="ARBA" id="ARBA00023239"/>
    </source>
</evidence>
<dbReference type="Pfam" id="PF16363">
    <property type="entry name" value="GDP_Man_Dehyd"/>
    <property type="match status" value="1"/>
</dbReference>
<feature type="domain" description="NAD(P)-binding" evidence="15">
    <location>
        <begin position="22"/>
        <end position="93"/>
    </location>
</feature>
<keyword evidence="6" id="KW-0812">Transmembrane</keyword>
<keyword evidence="17" id="KW-1185">Reference proteome</keyword>
<keyword evidence="12" id="KW-0472">Membrane</keyword>
<dbReference type="OrthoDB" id="331544at2759"/>
<protein>
    <recommendedName>
        <fullName evidence="5">UDP-glucuronate decarboxylase</fullName>
        <ecNumber evidence="5">4.1.1.35</ecNumber>
    </recommendedName>
</protein>
<comment type="cofactor">
    <cofactor evidence="1">
        <name>NAD(+)</name>
        <dbReference type="ChEBI" id="CHEBI:57540"/>
    </cofactor>
</comment>
<dbReference type="GO" id="GO:0042732">
    <property type="term" value="P:D-xylose metabolic process"/>
    <property type="evidence" value="ECO:0007669"/>
    <property type="project" value="InterPro"/>
</dbReference>
<name>A0A8S1IP84_9CHLO</name>
<comment type="caution">
    <text evidence="16">The sequence shown here is derived from an EMBL/GenBank/DDBJ whole genome shotgun (WGS) entry which is preliminary data.</text>
</comment>
<keyword evidence="11" id="KW-0333">Golgi apparatus</keyword>
<keyword evidence="10" id="KW-0520">NAD</keyword>
<dbReference type="PANTHER" id="PTHR43078">
    <property type="entry name" value="UDP-GLUCURONIC ACID DECARBOXYLASE-RELATED"/>
    <property type="match status" value="1"/>
</dbReference>
<evidence type="ECO:0000313" key="17">
    <source>
        <dbReference type="Proteomes" id="UP000708148"/>
    </source>
</evidence>
<keyword evidence="8" id="KW-0735">Signal-anchor</keyword>
<keyword evidence="7" id="KW-0210">Decarboxylase</keyword>
<dbReference type="GO" id="GO:0032580">
    <property type="term" value="C:Golgi cisterna membrane"/>
    <property type="evidence" value="ECO:0007669"/>
    <property type="project" value="UniProtKB-SubCell"/>
</dbReference>
<evidence type="ECO:0000256" key="1">
    <source>
        <dbReference type="ARBA" id="ARBA00001911"/>
    </source>
</evidence>
<comment type="subcellular location">
    <subcellularLocation>
        <location evidence="2">Golgi apparatus</location>
        <location evidence="2">Golgi stack membrane</location>
        <topology evidence="2">Single-pass type II membrane protein</topology>
    </subcellularLocation>
</comment>
<dbReference type="Proteomes" id="UP000708148">
    <property type="component" value="Unassembled WGS sequence"/>
</dbReference>
<reference evidence="16" key="1">
    <citation type="submission" date="2020-12" db="EMBL/GenBank/DDBJ databases">
        <authorList>
            <person name="Iha C."/>
        </authorList>
    </citation>
    <scope>NUCLEOTIDE SEQUENCE</scope>
</reference>
<dbReference type="Gene3D" id="3.40.50.720">
    <property type="entry name" value="NAD(P)-binding Rossmann-like Domain"/>
    <property type="match status" value="1"/>
</dbReference>
<keyword evidence="13" id="KW-0456">Lyase</keyword>
<comment type="pathway">
    <text evidence="3">Nucleotide-sugar biosynthesis; UDP-alpha-D-xylose biosynthesis; UDP-alpha-D-xylose from UDP-alpha-D-glucuronate: step 1/1.</text>
</comment>
<evidence type="ECO:0000256" key="6">
    <source>
        <dbReference type="ARBA" id="ARBA00022692"/>
    </source>
</evidence>
<evidence type="ECO:0000256" key="12">
    <source>
        <dbReference type="ARBA" id="ARBA00023136"/>
    </source>
</evidence>
<evidence type="ECO:0000256" key="2">
    <source>
        <dbReference type="ARBA" id="ARBA00004447"/>
    </source>
</evidence>
<dbReference type="InterPro" id="IPR036291">
    <property type="entry name" value="NAD(P)-bd_dom_sf"/>
</dbReference>
<dbReference type="AlphaFoldDB" id="A0A8S1IP84"/>
<evidence type="ECO:0000256" key="10">
    <source>
        <dbReference type="ARBA" id="ARBA00023027"/>
    </source>
</evidence>
<evidence type="ECO:0000313" key="16">
    <source>
        <dbReference type="EMBL" id="CAD7696563.1"/>
    </source>
</evidence>
<evidence type="ECO:0000256" key="7">
    <source>
        <dbReference type="ARBA" id="ARBA00022793"/>
    </source>
</evidence>
<dbReference type="InterPro" id="IPR044516">
    <property type="entry name" value="UXS-like"/>
</dbReference>
<dbReference type="EC" id="4.1.1.35" evidence="5"/>
<accession>A0A8S1IP84</accession>
<dbReference type="GO" id="GO:0048040">
    <property type="term" value="F:UDP-glucuronate decarboxylase activity"/>
    <property type="evidence" value="ECO:0007669"/>
    <property type="project" value="UniProtKB-EC"/>
</dbReference>
<comment type="function">
    <text evidence="14">Catalyzes the NAD-dependent decarboxylation of UDP-glucuronic acid to UDP-xylose. Necessary for the biosynthesis of the core tetrasaccharide in glycosaminoglycan biosynthesis.</text>
</comment>
<evidence type="ECO:0000256" key="14">
    <source>
        <dbReference type="ARBA" id="ARBA00025005"/>
    </source>
</evidence>
<dbReference type="EMBL" id="CAJHUC010000505">
    <property type="protein sequence ID" value="CAD7696563.1"/>
    <property type="molecule type" value="Genomic_DNA"/>
</dbReference>
<gene>
    <name evidence="16" type="ORF">OSTQU699_LOCUS1924</name>
</gene>
<comment type="similarity">
    <text evidence="4">Belongs to the NAD(P)-dependent epimerase/dehydratase family. UDP-glucuronic acid decarboxylase subfamily.</text>
</comment>
<dbReference type="GO" id="GO:0070403">
    <property type="term" value="F:NAD+ binding"/>
    <property type="evidence" value="ECO:0007669"/>
    <property type="project" value="InterPro"/>
</dbReference>
<feature type="non-terminal residue" evidence="16">
    <location>
        <position position="1"/>
    </location>
</feature>
<sequence>MGDAVDRTLVKTKPRVERNRVLVTGGAGFVGSHLCEFLVNRGDHVICLDNFFTGSKENLSAVLDKPNFELVRHDVVEPILLEVDQIYHLACPASPVHY</sequence>
<evidence type="ECO:0000256" key="9">
    <source>
        <dbReference type="ARBA" id="ARBA00022989"/>
    </source>
</evidence>
<evidence type="ECO:0000259" key="15">
    <source>
        <dbReference type="Pfam" id="PF16363"/>
    </source>
</evidence>
<evidence type="ECO:0000256" key="4">
    <source>
        <dbReference type="ARBA" id="ARBA00007505"/>
    </source>
</evidence>
<evidence type="ECO:0000256" key="5">
    <source>
        <dbReference type="ARBA" id="ARBA00012290"/>
    </source>
</evidence>
<organism evidence="16 17">
    <name type="scientific">Ostreobium quekettii</name>
    <dbReference type="NCBI Taxonomy" id="121088"/>
    <lineage>
        <taxon>Eukaryota</taxon>
        <taxon>Viridiplantae</taxon>
        <taxon>Chlorophyta</taxon>
        <taxon>core chlorophytes</taxon>
        <taxon>Ulvophyceae</taxon>
        <taxon>TCBD clade</taxon>
        <taxon>Bryopsidales</taxon>
        <taxon>Ostreobineae</taxon>
        <taxon>Ostreobiaceae</taxon>
        <taxon>Ostreobium</taxon>
    </lineage>
</organism>
<dbReference type="InterPro" id="IPR016040">
    <property type="entry name" value="NAD(P)-bd_dom"/>
</dbReference>
<keyword evidence="9" id="KW-1133">Transmembrane helix</keyword>
<dbReference type="PANTHER" id="PTHR43078:SF6">
    <property type="entry name" value="UDP-GLUCURONIC ACID DECARBOXYLASE 1"/>
    <property type="match status" value="1"/>
</dbReference>